<protein>
    <submittedName>
        <fullName evidence="6">Probable transcriptional regulator, TetR family</fullName>
    </submittedName>
</protein>
<evidence type="ECO:0000313" key="6">
    <source>
        <dbReference type="EMBL" id="SFZ82423.1"/>
    </source>
</evidence>
<dbReference type="OrthoDB" id="9789566at2"/>
<dbReference type="Pfam" id="PF00440">
    <property type="entry name" value="TetR_N"/>
    <property type="match status" value="1"/>
</dbReference>
<reference evidence="6 7" key="1">
    <citation type="submission" date="2016-11" db="EMBL/GenBank/DDBJ databases">
        <authorList>
            <person name="Jaros S."/>
            <person name="Januszkiewicz K."/>
            <person name="Wedrychowicz H."/>
        </authorList>
    </citation>
    <scope>NUCLEOTIDE SEQUENCE [LARGE SCALE GENOMIC DNA]</scope>
    <source>
        <strain evidence="6">NCIMB 2154T</strain>
    </source>
</reference>
<gene>
    <name evidence="6" type="ORF">MARIT_1580</name>
</gene>
<sequence length="185" mass="20490">MRPQKVEDLQVLKGFISVFRAKGYEGASLNELAAASGLKKASLYHRFPGGKKEMALAVLNYIEEWIEKNIYGVLVDSTKPEKERIEMVVKNINDLYSGGVESCMFRSLSLDLGIALFGKEIKRGTELWIKGFLIFGMEIGMPKDSAAELASQSYIDIQGSLVLSKSIGTTVPFLKALKKIEKAYS</sequence>
<evidence type="ECO:0000259" key="5">
    <source>
        <dbReference type="PROSITE" id="PS50977"/>
    </source>
</evidence>
<dbReference type="EMBL" id="LT634361">
    <property type="protein sequence ID" value="SFZ82423.1"/>
    <property type="molecule type" value="Genomic_DNA"/>
</dbReference>
<evidence type="ECO:0000256" key="3">
    <source>
        <dbReference type="ARBA" id="ARBA00023163"/>
    </source>
</evidence>
<organism evidence="6 7">
    <name type="scientific">Tenacibaculum maritimum NCIMB 2154</name>
    <dbReference type="NCBI Taxonomy" id="1349785"/>
    <lineage>
        <taxon>Bacteria</taxon>
        <taxon>Pseudomonadati</taxon>
        <taxon>Bacteroidota</taxon>
        <taxon>Flavobacteriia</taxon>
        <taxon>Flavobacteriales</taxon>
        <taxon>Flavobacteriaceae</taxon>
        <taxon>Tenacibaculum</taxon>
    </lineage>
</organism>
<keyword evidence="2 4" id="KW-0238">DNA-binding</keyword>
<dbReference type="PANTHER" id="PTHR47506">
    <property type="entry name" value="TRANSCRIPTIONAL REGULATORY PROTEIN"/>
    <property type="match status" value="1"/>
</dbReference>
<evidence type="ECO:0000256" key="1">
    <source>
        <dbReference type="ARBA" id="ARBA00023015"/>
    </source>
</evidence>
<feature type="domain" description="HTH tetR-type" evidence="5">
    <location>
        <begin position="5"/>
        <end position="65"/>
    </location>
</feature>
<dbReference type="Gene3D" id="1.10.357.10">
    <property type="entry name" value="Tetracycline Repressor, domain 2"/>
    <property type="match status" value="1"/>
</dbReference>
<name>A0A2H1E9V0_9FLAO</name>
<dbReference type="RefSeq" id="WP_024740758.1">
    <property type="nucleotide sequence ID" value="NZ_BAUG01000012.1"/>
</dbReference>
<evidence type="ECO:0000256" key="2">
    <source>
        <dbReference type="ARBA" id="ARBA00023125"/>
    </source>
</evidence>
<dbReference type="InterPro" id="IPR001647">
    <property type="entry name" value="HTH_TetR"/>
</dbReference>
<keyword evidence="3" id="KW-0804">Transcription</keyword>
<accession>A0A2H1E9V0</accession>
<feature type="DNA-binding region" description="H-T-H motif" evidence="4">
    <location>
        <begin position="28"/>
        <end position="47"/>
    </location>
</feature>
<evidence type="ECO:0000313" key="7">
    <source>
        <dbReference type="Proteomes" id="UP000231564"/>
    </source>
</evidence>
<keyword evidence="7" id="KW-1185">Reference proteome</keyword>
<dbReference type="STRING" id="1349785.GCA_000509405_01863"/>
<dbReference type="Proteomes" id="UP000231564">
    <property type="component" value="Chromosome MARIT"/>
</dbReference>
<evidence type="ECO:0000256" key="4">
    <source>
        <dbReference type="PROSITE-ProRule" id="PRU00335"/>
    </source>
</evidence>
<dbReference type="GeneID" id="47723098"/>
<keyword evidence="1" id="KW-0805">Transcription regulation</keyword>
<dbReference type="GO" id="GO:0003677">
    <property type="term" value="F:DNA binding"/>
    <property type="evidence" value="ECO:0007669"/>
    <property type="project" value="UniProtKB-UniRule"/>
</dbReference>
<dbReference type="PANTHER" id="PTHR47506:SF1">
    <property type="entry name" value="HTH-TYPE TRANSCRIPTIONAL REGULATOR YJDC"/>
    <property type="match status" value="1"/>
</dbReference>
<dbReference type="PROSITE" id="PS50977">
    <property type="entry name" value="HTH_TETR_2"/>
    <property type="match status" value="1"/>
</dbReference>
<dbReference type="SUPFAM" id="SSF46689">
    <property type="entry name" value="Homeodomain-like"/>
    <property type="match status" value="1"/>
</dbReference>
<dbReference type="InterPro" id="IPR009057">
    <property type="entry name" value="Homeodomain-like_sf"/>
</dbReference>
<proteinExistence type="predicted"/>
<dbReference type="KEGG" id="tmar:MARIT_1580"/>
<dbReference type="AlphaFoldDB" id="A0A2H1E9V0"/>